<keyword evidence="3" id="KW-1185">Reference proteome</keyword>
<evidence type="ECO:0000256" key="1">
    <source>
        <dbReference type="SAM" id="MobiDB-lite"/>
    </source>
</evidence>
<dbReference type="AlphaFoldDB" id="D8TVW1"/>
<dbReference type="EMBL" id="GL378340">
    <property type="protein sequence ID" value="EFJ48264.1"/>
    <property type="molecule type" value="Genomic_DNA"/>
</dbReference>
<proteinExistence type="predicted"/>
<sequence>MADQADKPDTKQPDHQPDNIEVYKYGDKNLDAPAYANVLKEAKAKQRASWWVRFNILLTTGAVWLQCVRCNKILSAKNPSQVCSQQVRACDKKLMEAAAGGSRMPPSPSPQPGPSTTPSTAPPAAPSNDPSAGLSAGPSAPPGPFAGFEFSVLVSVSVWRPPFGPEGRCVPLSTWDSRSIEVPDADCWV</sequence>
<dbReference type="InParanoid" id="D8TVW1"/>
<dbReference type="GeneID" id="9617821"/>
<evidence type="ECO:0000313" key="3">
    <source>
        <dbReference type="Proteomes" id="UP000001058"/>
    </source>
</evidence>
<dbReference type="Proteomes" id="UP000001058">
    <property type="component" value="Unassembled WGS sequence"/>
</dbReference>
<dbReference type="OrthoDB" id="558265at2759"/>
<organism evidence="3">
    <name type="scientific">Volvox carteri f. nagariensis</name>
    <dbReference type="NCBI Taxonomy" id="3068"/>
    <lineage>
        <taxon>Eukaryota</taxon>
        <taxon>Viridiplantae</taxon>
        <taxon>Chlorophyta</taxon>
        <taxon>core chlorophytes</taxon>
        <taxon>Chlorophyceae</taxon>
        <taxon>CS clade</taxon>
        <taxon>Chlamydomonadales</taxon>
        <taxon>Volvocaceae</taxon>
        <taxon>Volvox</taxon>
    </lineage>
</organism>
<feature type="region of interest" description="Disordered" evidence="1">
    <location>
        <begin position="97"/>
        <end position="140"/>
    </location>
</feature>
<protein>
    <submittedName>
        <fullName evidence="2">Uncharacterized protein</fullName>
    </submittedName>
</protein>
<evidence type="ECO:0000313" key="2">
    <source>
        <dbReference type="EMBL" id="EFJ48264.1"/>
    </source>
</evidence>
<gene>
    <name evidence="2" type="ORF">VOLCADRAFT_90981</name>
</gene>
<feature type="compositionally biased region" description="Pro residues" evidence="1">
    <location>
        <begin position="105"/>
        <end position="125"/>
    </location>
</feature>
<feature type="compositionally biased region" description="Low complexity" evidence="1">
    <location>
        <begin position="126"/>
        <end position="138"/>
    </location>
</feature>
<reference evidence="2 3" key="1">
    <citation type="journal article" date="2010" name="Science">
        <title>Genomic analysis of organismal complexity in the multicellular green alga Volvox carteri.</title>
        <authorList>
            <person name="Prochnik S.E."/>
            <person name="Umen J."/>
            <person name="Nedelcu A.M."/>
            <person name="Hallmann A."/>
            <person name="Miller S.M."/>
            <person name="Nishii I."/>
            <person name="Ferris P."/>
            <person name="Kuo A."/>
            <person name="Mitros T."/>
            <person name="Fritz-Laylin L.K."/>
            <person name="Hellsten U."/>
            <person name="Chapman J."/>
            <person name="Simakov O."/>
            <person name="Rensing S.A."/>
            <person name="Terry A."/>
            <person name="Pangilinan J."/>
            <person name="Kapitonov V."/>
            <person name="Jurka J."/>
            <person name="Salamov A."/>
            <person name="Shapiro H."/>
            <person name="Schmutz J."/>
            <person name="Grimwood J."/>
            <person name="Lindquist E."/>
            <person name="Lucas S."/>
            <person name="Grigoriev I.V."/>
            <person name="Schmitt R."/>
            <person name="Kirk D."/>
            <person name="Rokhsar D.S."/>
        </authorList>
    </citation>
    <scope>NUCLEOTIDE SEQUENCE [LARGE SCALE GENOMIC DNA]</scope>
    <source>
        <strain evidence="3">f. Nagariensis / Eve</strain>
    </source>
</reference>
<dbReference type="RefSeq" id="XP_002950518.1">
    <property type="nucleotide sequence ID" value="XM_002950472.1"/>
</dbReference>
<dbReference type="KEGG" id="vcn:VOLCADRAFT_90981"/>
<name>D8TVW1_VOLCA</name>
<accession>D8TVW1</accession>